<reference evidence="3" key="1">
    <citation type="submission" date="2017-03" db="EMBL/GenBank/DDBJ databases">
        <authorList>
            <person name="Rodrigo-Torres L."/>
            <person name="Arahal R.D."/>
            <person name="Lucena T."/>
        </authorList>
    </citation>
    <scope>NUCLEOTIDE SEQUENCE [LARGE SCALE GENOMIC DNA]</scope>
    <source>
        <strain evidence="3">CECT 8411</strain>
    </source>
</reference>
<dbReference type="Gene3D" id="1.10.10.10">
    <property type="entry name" value="Winged helix-like DNA-binding domain superfamily/Winged helix DNA-binding domain"/>
    <property type="match status" value="1"/>
</dbReference>
<dbReference type="PANTHER" id="PTHR33164">
    <property type="entry name" value="TRANSCRIPTIONAL REGULATOR, MARR FAMILY"/>
    <property type="match status" value="1"/>
</dbReference>
<protein>
    <submittedName>
        <fullName evidence="2">DNA-binding transcriptional repressor MarR</fullName>
    </submittedName>
</protein>
<dbReference type="GO" id="GO:0006950">
    <property type="term" value="P:response to stress"/>
    <property type="evidence" value="ECO:0007669"/>
    <property type="project" value="TreeGrafter"/>
</dbReference>
<evidence type="ECO:0000313" key="2">
    <source>
        <dbReference type="EMBL" id="SLN63192.1"/>
    </source>
</evidence>
<proteinExistence type="predicted"/>
<dbReference type="Pfam" id="PF12802">
    <property type="entry name" value="MarR_2"/>
    <property type="match status" value="1"/>
</dbReference>
<dbReference type="InterPro" id="IPR039422">
    <property type="entry name" value="MarR/SlyA-like"/>
</dbReference>
<dbReference type="InterPro" id="IPR036388">
    <property type="entry name" value="WH-like_DNA-bd_sf"/>
</dbReference>
<keyword evidence="3" id="KW-1185">Reference proteome</keyword>
<dbReference type="PROSITE" id="PS50995">
    <property type="entry name" value="HTH_MARR_2"/>
    <property type="match status" value="1"/>
</dbReference>
<dbReference type="InterPro" id="IPR000835">
    <property type="entry name" value="HTH_MarR-typ"/>
</dbReference>
<sequence>MKPEDATNEVYRFFTEVGIINQLISTQLEAFLPGRMTATQFGILGHLVRRPEGETPLQLSNAFQVPKTSMTHMLASLENHNLITLETNPKDKRSKIARSTPQGVEFLKACMERMSEALAPVLSELGPEPFNRSLPNLTLIRETLDKERN</sequence>
<dbReference type="EMBL" id="FWFP01000009">
    <property type="protein sequence ID" value="SLN63192.1"/>
    <property type="molecule type" value="Genomic_DNA"/>
</dbReference>
<dbReference type="AlphaFoldDB" id="A0A1X6ZW22"/>
<dbReference type="PANTHER" id="PTHR33164:SF43">
    <property type="entry name" value="HTH-TYPE TRANSCRIPTIONAL REPRESSOR YETL"/>
    <property type="match status" value="1"/>
</dbReference>
<feature type="domain" description="HTH marR-type" evidence="1">
    <location>
        <begin position="3"/>
        <end position="149"/>
    </location>
</feature>
<accession>A0A1X6ZW22</accession>
<dbReference type="GO" id="GO:0003677">
    <property type="term" value="F:DNA binding"/>
    <property type="evidence" value="ECO:0007669"/>
    <property type="project" value="UniProtKB-KW"/>
</dbReference>
<organism evidence="2 3">
    <name type="scientific">Ruegeria meonggei</name>
    <dbReference type="NCBI Taxonomy" id="1446476"/>
    <lineage>
        <taxon>Bacteria</taxon>
        <taxon>Pseudomonadati</taxon>
        <taxon>Pseudomonadota</taxon>
        <taxon>Alphaproteobacteria</taxon>
        <taxon>Rhodobacterales</taxon>
        <taxon>Roseobacteraceae</taxon>
        <taxon>Ruegeria</taxon>
    </lineage>
</organism>
<dbReference type="SUPFAM" id="SSF46785">
    <property type="entry name" value="Winged helix' DNA-binding domain"/>
    <property type="match status" value="1"/>
</dbReference>
<evidence type="ECO:0000313" key="3">
    <source>
        <dbReference type="Proteomes" id="UP000193778"/>
    </source>
</evidence>
<dbReference type="SMART" id="SM00347">
    <property type="entry name" value="HTH_MARR"/>
    <property type="match status" value="1"/>
</dbReference>
<dbReference type="GO" id="GO:0003700">
    <property type="term" value="F:DNA-binding transcription factor activity"/>
    <property type="evidence" value="ECO:0007669"/>
    <property type="project" value="InterPro"/>
</dbReference>
<keyword evidence="2" id="KW-0238">DNA-binding</keyword>
<evidence type="ECO:0000259" key="1">
    <source>
        <dbReference type="PROSITE" id="PS50995"/>
    </source>
</evidence>
<dbReference type="RefSeq" id="WP_085823617.1">
    <property type="nucleotide sequence ID" value="NZ_FWFP01000009.1"/>
</dbReference>
<name>A0A1X6ZW22_9RHOB</name>
<gene>
    <name evidence="2" type="ORF">RUM8411_03125</name>
</gene>
<dbReference type="InterPro" id="IPR036390">
    <property type="entry name" value="WH_DNA-bd_sf"/>
</dbReference>
<dbReference type="Proteomes" id="UP000193778">
    <property type="component" value="Unassembled WGS sequence"/>
</dbReference>